<dbReference type="KEGG" id="huw:FPZ11_12100"/>
<accession>A0A5B8M708</accession>
<dbReference type="OrthoDB" id="4979339at2"/>
<evidence type="ECO:0000313" key="1">
    <source>
        <dbReference type="EMBL" id="QDZ15402.1"/>
    </source>
</evidence>
<keyword evidence="2" id="KW-1185">Reference proteome</keyword>
<sequence>MSEARALRSPRGPRTPLRVGGFTRWRLRSLAQRDARAGVPRAAYEAEPVGDPTPTVQAIQAHAAHYAQREGQRFITDVRSQWTEHEALLETVERETREYAERSGAFEKAAPETLQDAASPALEDLRRLARRIDRDHRRTAHLRAIIHTRFTVARLRARRYFDYSDEKVAIYWGTLRRKHPSAENISDRPPSLERPAWLTVDDARRAMELWHGSDVFGGPAIGPRQGGDNVSS</sequence>
<proteinExistence type="predicted"/>
<evidence type="ECO:0000313" key="2">
    <source>
        <dbReference type="Proteomes" id="UP000320216"/>
    </source>
</evidence>
<reference evidence="1 2" key="1">
    <citation type="submission" date="2019-07" db="EMBL/GenBank/DDBJ databases">
        <title>Full genome sequence of Humibacter sp. WJ7-1.</title>
        <authorList>
            <person name="Im W.-T."/>
        </authorList>
    </citation>
    <scope>NUCLEOTIDE SEQUENCE [LARGE SCALE GENOMIC DNA]</scope>
    <source>
        <strain evidence="1 2">WJ7-1</strain>
    </source>
</reference>
<dbReference type="EMBL" id="CP042305">
    <property type="protein sequence ID" value="QDZ15402.1"/>
    <property type="molecule type" value="Genomic_DNA"/>
</dbReference>
<dbReference type="Proteomes" id="UP000320216">
    <property type="component" value="Chromosome"/>
</dbReference>
<name>A0A5B8M708_9MICO</name>
<dbReference type="RefSeq" id="WP_146321246.1">
    <property type="nucleotide sequence ID" value="NZ_CP042305.1"/>
</dbReference>
<gene>
    <name evidence="1" type="ORF">FPZ11_12100</name>
</gene>
<dbReference type="AlphaFoldDB" id="A0A5B8M708"/>
<organism evidence="1 2">
    <name type="scientific">Humibacter ginsenosidimutans</name>
    <dbReference type="NCBI Taxonomy" id="2599293"/>
    <lineage>
        <taxon>Bacteria</taxon>
        <taxon>Bacillati</taxon>
        <taxon>Actinomycetota</taxon>
        <taxon>Actinomycetes</taxon>
        <taxon>Micrococcales</taxon>
        <taxon>Microbacteriaceae</taxon>
        <taxon>Humibacter</taxon>
    </lineage>
</organism>
<protein>
    <submittedName>
        <fullName evidence="1">Uncharacterized protein</fullName>
    </submittedName>
</protein>